<feature type="transmembrane region" description="Helical" evidence="7">
    <location>
        <begin position="282"/>
        <end position="305"/>
    </location>
</feature>
<proteinExistence type="inferred from homology"/>
<feature type="transmembrane region" description="Helical" evidence="7">
    <location>
        <begin position="12"/>
        <end position="35"/>
    </location>
</feature>
<feature type="transmembrane region" description="Helical" evidence="7">
    <location>
        <begin position="349"/>
        <end position="370"/>
    </location>
</feature>
<feature type="transmembrane region" description="Helical" evidence="7">
    <location>
        <begin position="41"/>
        <end position="58"/>
    </location>
</feature>
<dbReference type="PANTHER" id="PTHR30250:SF10">
    <property type="entry name" value="LIPOPOLYSACCHARIDE BIOSYNTHESIS PROTEIN WZXC"/>
    <property type="match status" value="1"/>
</dbReference>
<evidence type="ECO:0000256" key="5">
    <source>
        <dbReference type="ARBA" id="ARBA00022989"/>
    </source>
</evidence>
<evidence type="ECO:0000256" key="6">
    <source>
        <dbReference type="ARBA" id="ARBA00023136"/>
    </source>
</evidence>
<comment type="caution">
    <text evidence="8">The sequence shown here is derived from an EMBL/GenBank/DDBJ whole genome shotgun (WGS) entry which is preliminary data.</text>
</comment>
<feature type="transmembrane region" description="Helical" evidence="7">
    <location>
        <begin position="376"/>
        <end position="397"/>
    </location>
</feature>
<accession>A0ABS1CE36</accession>
<evidence type="ECO:0000256" key="4">
    <source>
        <dbReference type="ARBA" id="ARBA00022692"/>
    </source>
</evidence>
<dbReference type="PANTHER" id="PTHR30250">
    <property type="entry name" value="PST FAMILY PREDICTED COLANIC ACID TRANSPORTER"/>
    <property type="match status" value="1"/>
</dbReference>
<dbReference type="Pfam" id="PF13440">
    <property type="entry name" value="Polysacc_synt_3"/>
    <property type="match status" value="1"/>
</dbReference>
<feature type="transmembrane region" description="Helical" evidence="7">
    <location>
        <begin position="117"/>
        <end position="135"/>
    </location>
</feature>
<evidence type="ECO:0000256" key="1">
    <source>
        <dbReference type="ARBA" id="ARBA00004651"/>
    </source>
</evidence>
<evidence type="ECO:0000313" key="9">
    <source>
        <dbReference type="Proteomes" id="UP000748752"/>
    </source>
</evidence>
<keyword evidence="6 7" id="KW-0472">Membrane</keyword>
<dbReference type="InterPro" id="IPR050833">
    <property type="entry name" value="Poly_Biosynth_Transport"/>
</dbReference>
<feature type="transmembrane region" description="Helical" evidence="7">
    <location>
        <begin position="147"/>
        <end position="164"/>
    </location>
</feature>
<evidence type="ECO:0000313" key="8">
    <source>
        <dbReference type="EMBL" id="MBK1629754.1"/>
    </source>
</evidence>
<evidence type="ECO:0000256" key="7">
    <source>
        <dbReference type="SAM" id="Phobius"/>
    </source>
</evidence>
<feature type="transmembrane region" description="Helical" evidence="7">
    <location>
        <begin position="317"/>
        <end position="337"/>
    </location>
</feature>
<feature type="transmembrane region" description="Helical" evidence="7">
    <location>
        <begin position="409"/>
        <end position="430"/>
    </location>
</feature>
<dbReference type="Proteomes" id="UP000748752">
    <property type="component" value="Unassembled WGS sequence"/>
</dbReference>
<evidence type="ECO:0000256" key="3">
    <source>
        <dbReference type="ARBA" id="ARBA00022475"/>
    </source>
</evidence>
<comment type="subcellular location">
    <subcellularLocation>
        <location evidence="1">Cell membrane</location>
        <topology evidence="1">Multi-pass membrane protein</topology>
    </subcellularLocation>
</comment>
<evidence type="ECO:0008006" key="10">
    <source>
        <dbReference type="Google" id="ProtNLM"/>
    </source>
</evidence>
<name>A0ABS1CE36_9GAMM</name>
<protein>
    <recommendedName>
        <fullName evidence="10">Lipopolysaccharide biosynthesis protein</fullName>
    </recommendedName>
</protein>
<evidence type="ECO:0000256" key="2">
    <source>
        <dbReference type="ARBA" id="ARBA00007430"/>
    </source>
</evidence>
<keyword evidence="5 7" id="KW-1133">Transmembrane helix</keyword>
<organism evidence="8 9">
    <name type="scientific">Thiohalocapsa halophila</name>
    <dbReference type="NCBI Taxonomy" id="69359"/>
    <lineage>
        <taxon>Bacteria</taxon>
        <taxon>Pseudomonadati</taxon>
        <taxon>Pseudomonadota</taxon>
        <taxon>Gammaproteobacteria</taxon>
        <taxon>Chromatiales</taxon>
        <taxon>Chromatiaceae</taxon>
        <taxon>Thiohalocapsa</taxon>
    </lineage>
</organism>
<reference evidence="8 9" key="1">
    <citation type="journal article" date="2020" name="Microorganisms">
        <title>Osmotic Adaptation and Compatible Solute Biosynthesis of Phototrophic Bacteria as Revealed from Genome Analyses.</title>
        <authorList>
            <person name="Imhoff J.F."/>
            <person name="Rahn T."/>
            <person name="Kunzel S."/>
            <person name="Keller A."/>
            <person name="Neulinger S.C."/>
        </authorList>
    </citation>
    <scope>NUCLEOTIDE SEQUENCE [LARGE SCALE GENOMIC DNA]</scope>
    <source>
        <strain evidence="8 9">DSM 6210</strain>
    </source>
</reference>
<keyword evidence="3" id="KW-1003">Cell membrane</keyword>
<keyword evidence="9" id="KW-1185">Reference proteome</keyword>
<keyword evidence="4 7" id="KW-0812">Transmembrane</keyword>
<gene>
    <name evidence="8" type="ORF">CKO31_03160</name>
</gene>
<dbReference type="EMBL" id="NRRV01000005">
    <property type="protein sequence ID" value="MBK1629754.1"/>
    <property type="molecule type" value="Genomic_DNA"/>
</dbReference>
<sequence length="507" mass="54287">MSFMERVRAGAFWSLGGNLASTLGSFAGGVILARILDPTDFGAFLSITVFTSTLTMLSKFGLPQALMQAKAVREEQVDAAFLWVTLTSAGGWLLLNLGAAELASAFGAREIETAVRIMSLVLLVNPFETIAIALLRREMRFDAVTKVEISALIVSLVVSISTALGGFGVISLALGTVSGAAATMIAALKQVSWRPRLRRIGYVFPLLRFSGLVTLNNTIIVFTNRVDNMLVGLLSSLGQLGLYGRAFSLARIPVDQLGQTLGPLMLRSFSTLRDDIFESRELYLKALTTLSLLIFPFLAVLLVSGKELLVMVYGEKWGEGGVALAPLTVAGMFTLVYTKTRALVTAQGFVGRLLQVHLAGLLATVVLVAAAAPMGLFALGCAIAVREAFLVVMVVRLSQQRGLGVTPRLVQFALMPALVAWLLAVVMALLALEVSADWRPDLVENGMGRLILGIVVTLTCYSGVALGLGLGWKSHRYLMSAQGQIFGVVALLLRKARVMRDLPAERG</sequence>
<feature type="transmembrane region" description="Helical" evidence="7">
    <location>
        <begin position="79"/>
        <end position="97"/>
    </location>
</feature>
<comment type="similarity">
    <text evidence="2">Belongs to the polysaccharide synthase family.</text>
</comment>
<feature type="transmembrane region" description="Helical" evidence="7">
    <location>
        <begin position="200"/>
        <end position="223"/>
    </location>
</feature>
<dbReference type="RefSeq" id="WP_200234038.1">
    <property type="nucleotide sequence ID" value="NZ_NRRV01000005.1"/>
</dbReference>
<feature type="transmembrane region" description="Helical" evidence="7">
    <location>
        <begin position="450"/>
        <end position="472"/>
    </location>
</feature>